<evidence type="ECO:0000313" key="6">
    <source>
        <dbReference type="EMBL" id="EKC24408.1"/>
    </source>
</evidence>
<dbReference type="PANTHER" id="PTHR22836:SF0">
    <property type="entry name" value="PRE-MRNA 3' END PROCESSING PROTEIN WDR33"/>
    <property type="match status" value="1"/>
</dbReference>
<keyword evidence="4" id="KW-0539">Nucleus</keyword>
<dbReference type="SMART" id="SM00320">
    <property type="entry name" value="WD40"/>
    <property type="match status" value="7"/>
</dbReference>
<dbReference type="PANTHER" id="PTHR22836">
    <property type="entry name" value="WD40 REPEAT PROTEIN"/>
    <property type="match status" value="1"/>
</dbReference>
<feature type="compositionally biased region" description="Basic and acidic residues" evidence="5">
    <location>
        <begin position="830"/>
        <end position="839"/>
    </location>
</feature>
<dbReference type="InterPro" id="IPR015943">
    <property type="entry name" value="WD40/YVTN_repeat-like_dom_sf"/>
</dbReference>
<dbReference type="FunFam" id="2.130.10.10:FF:000963">
    <property type="entry name" value="AGAP001362-PA-like protein"/>
    <property type="match status" value="1"/>
</dbReference>
<protein>
    <submittedName>
        <fullName evidence="6">WD repeat-containing protein 33</fullName>
    </submittedName>
</protein>
<sequence length="981" mass="110015">MAVVRLLKEYPYCTYGYLLQNLPKSRVSNPHLSFRSLPITPPPCGKRKKKMDDSGGVLTIPMQPMQPPQGFQTFQRPNARTFQRRGPPSDAKGGAQDGDTSTGPVMFDGKRMRKAVHRKTVDYNSAVVQYLENRVWQRDYRDMRAIQPDSLYQIDIPPPIAMINNSMNCVTTKFIRASTNKFRCPIFCLAWTPEGRRLVTGASSGEFTLWNGLTFNFETILQAHDTSCRAMQWSHNDNWMVTADHFGYIKYWQSNMNNVKMYQGHKEPIRGISFCPSDSKFATCSDDGTVRIWDFMKCHEEKILRGHGSDVKCVDWHPQKSLLASGSKDNQQPIKLWDPKSGTSLATIHAHKATVMELKWNKNGNWLLTASRDHLLKVFDIRNMKEEIQTFKGHKKEATAVAWHPIHEGLFVSGGSDGAVMFWNMGLDREVGSMEEAHEGMVWSLAWHPMGHILATGSNDHSTKFWTRNRPGDRMRDRYNLNTLPGGSEHELAEFDPDATAGPLIPGMGQIPCGPVLASKEEENEEEDDLPAIPGLDWSADESFFKQQEQPKIPIKKIPYAKPIPWDFERAWMTNKLPNAEKEDPKRRRDKDWEKDNNNRKDRHVRGKDRDRREDEDWQEEEYGEEVMTPNTNFDNRSNSGQGPMVGMKGNMPPGDPNQGRGQFNQGPMRQGDGMGNSAPPGNMNMPPNSMGPKFRNDSMNSGGMMPGNMGPGGRNAPPGNFGNINSGNFGGMNNMPFPGPDQRNVGPPGPMNNPPRFQGNQGGQFGPDSFQGMNNMQGNQWRPNRNQPENFGGQESFQGDNDYRTDVDFRQDNKTPQSFRGGRGGRFQNRGDQDEHWNDGPGPQWRNDNNMQDNWGQQGSGNFNMESEPMYDQNFGGNMGGGRGGRGRGRGGWNDRGGGGARGNRNDGNFNPQDSFNRKRNWNQGPGDSDFNNGPRNSGFNGGGGGSQGGWPDEHNPGGRGRGRGNRGNRGFRGGRRGMS</sequence>
<feature type="compositionally biased region" description="Basic and acidic residues" evidence="5">
    <location>
        <begin position="579"/>
        <end position="600"/>
    </location>
</feature>
<dbReference type="InParanoid" id="K1PRV6"/>
<dbReference type="OrthoDB" id="16717at2759"/>
<dbReference type="InterPro" id="IPR036322">
    <property type="entry name" value="WD40_repeat_dom_sf"/>
</dbReference>
<dbReference type="InterPro" id="IPR045245">
    <property type="entry name" value="Pfs2-like"/>
</dbReference>
<feature type="region of interest" description="Disordered" evidence="5">
    <location>
        <begin position="80"/>
        <end position="107"/>
    </location>
</feature>
<gene>
    <name evidence="6" type="ORF">CGI_10014054</name>
</gene>
<feature type="compositionally biased region" description="Gly residues" evidence="5">
    <location>
        <begin position="941"/>
        <end position="950"/>
    </location>
</feature>
<dbReference type="GO" id="GO:0005847">
    <property type="term" value="C:mRNA cleavage and polyadenylation specificity factor complex"/>
    <property type="evidence" value="ECO:0007669"/>
    <property type="project" value="TreeGrafter"/>
</dbReference>
<name>K1PRV6_MAGGI</name>
<accession>K1PRV6</accession>
<feature type="compositionally biased region" description="Basic and acidic residues" evidence="5">
    <location>
        <begin position="802"/>
        <end position="814"/>
    </location>
</feature>
<feature type="compositionally biased region" description="Polar residues" evidence="5">
    <location>
        <begin position="847"/>
        <end position="866"/>
    </location>
</feature>
<dbReference type="FunFam" id="2.130.10.10:FF:000237">
    <property type="entry name" value="Flowering time control protein FY"/>
    <property type="match status" value="1"/>
</dbReference>
<feature type="compositionally biased region" description="Acidic residues" evidence="5">
    <location>
        <begin position="616"/>
        <end position="625"/>
    </location>
</feature>
<feature type="region of interest" description="Disordered" evidence="5">
    <location>
        <begin position="577"/>
        <end position="981"/>
    </location>
</feature>
<dbReference type="AlphaFoldDB" id="K1PRV6"/>
<evidence type="ECO:0000256" key="1">
    <source>
        <dbReference type="ARBA" id="ARBA00004123"/>
    </source>
</evidence>
<dbReference type="EMBL" id="JH816853">
    <property type="protein sequence ID" value="EKC24408.1"/>
    <property type="molecule type" value="Genomic_DNA"/>
</dbReference>
<comment type="subcellular location">
    <subcellularLocation>
        <location evidence="1">Nucleus</location>
    </subcellularLocation>
</comment>
<feature type="region of interest" description="Disordered" evidence="5">
    <location>
        <begin position="512"/>
        <end position="537"/>
    </location>
</feature>
<organism evidence="6">
    <name type="scientific">Magallana gigas</name>
    <name type="common">Pacific oyster</name>
    <name type="synonym">Crassostrea gigas</name>
    <dbReference type="NCBI Taxonomy" id="29159"/>
    <lineage>
        <taxon>Eukaryota</taxon>
        <taxon>Metazoa</taxon>
        <taxon>Spiralia</taxon>
        <taxon>Lophotrochozoa</taxon>
        <taxon>Mollusca</taxon>
        <taxon>Bivalvia</taxon>
        <taxon>Autobranchia</taxon>
        <taxon>Pteriomorphia</taxon>
        <taxon>Ostreida</taxon>
        <taxon>Ostreoidea</taxon>
        <taxon>Ostreidae</taxon>
        <taxon>Magallana</taxon>
    </lineage>
</organism>
<feature type="compositionally biased region" description="Low complexity" evidence="5">
    <location>
        <begin position="700"/>
        <end position="737"/>
    </location>
</feature>
<proteinExistence type="predicted"/>
<dbReference type="PROSITE" id="PS50082">
    <property type="entry name" value="WD_REPEATS_2"/>
    <property type="match status" value="6"/>
</dbReference>
<dbReference type="HOGENOM" id="CLU_303525_0_0_1"/>
<feature type="compositionally biased region" description="Gly residues" evidence="5">
    <location>
        <begin position="878"/>
        <end position="903"/>
    </location>
</feature>
<dbReference type="Pfam" id="PF00400">
    <property type="entry name" value="WD40"/>
    <property type="match status" value="7"/>
</dbReference>
<evidence type="ECO:0000256" key="4">
    <source>
        <dbReference type="ARBA" id="ARBA00023242"/>
    </source>
</evidence>
<keyword evidence="3" id="KW-0677">Repeat</keyword>
<dbReference type="Gene3D" id="2.130.10.10">
    <property type="entry name" value="YVTN repeat-like/Quinoprotein amine dehydrogenase"/>
    <property type="match status" value="2"/>
</dbReference>
<feature type="compositionally biased region" description="Low complexity" evidence="5">
    <location>
        <begin position="676"/>
        <end position="693"/>
    </location>
</feature>
<keyword evidence="2" id="KW-0853">WD repeat</keyword>
<feature type="compositionally biased region" description="Polar residues" evidence="5">
    <location>
        <begin position="772"/>
        <end position="800"/>
    </location>
</feature>
<dbReference type="GO" id="GO:0031124">
    <property type="term" value="P:mRNA 3'-end processing"/>
    <property type="evidence" value="ECO:0007669"/>
    <property type="project" value="InterPro"/>
</dbReference>
<reference evidence="6" key="1">
    <citation type="journal article" date="2012" name="Nature">
        <title>The oyster genome reveals stress adaptation and complexity of shell formation.</title>
        <authorList>
            <person name="Zhang G."/>
            <person name="Fang X."/>
            <person name="Guo X."/>
            <person name="Li L."/>
            <person name="Luo R."/>
            <person name="Xu F."/>
            <person name="Yang P."/>
            <person name="Zhang L."/>
            <person name="Wang X."/>
            <person name="Qi H."/>
            <person name="Xiong Z."/>
            <person name="Que H."/>
            <person name="Xie Y."/>
            <person name="Holland P.W."/>
            <person name="Paps J."/>
            <person name="Zhu Y."/>
            <person name="Wu F."/>
            <person name="Chen Y."/>
            <person name="Wang J."/>
            <person name="Peng C."/>
            <person name="Meng J."/>
            <person name="Yang L."/>
            <person name="Liu J."/>
            <person name="Wen B."/>
            <person name="Zhang N."/>
            <person name="Huang Z."/>
            <person name="Zhu Q."/>
            <person name="Feng Y."/>
            <person name="Mount A."/>
            <person name="Hedgecock D."/>
            <person name="Xu Z."/>
            <person name="Liu Y."/>
            <person name="Domazet-Loso T."/>
            <person name="Du Y."/>
            <person name="Sun X."/>
            <person name="Zhang S."/>
            <person name="Liu B."/>
            <person name="Cheng P."/>
            <person name="Jiang X."/>
            <person name="Li J."/>
            <person name="Fan D."/>
            <person name="Wang W."/>
            <person name="Fu W."/>
            <person name="Wang T."/>
            <person name="Wang B."/>
            <person name="Zhang J."/>
            <person name="Peng Z."/>
            <person name="Li Y."/>
            <person name="Li N."/>
            <person name="Wang J."/>
            <person name="Chen M."/>
            <person name="He Y."/>
            <person name="Tan F."/>
            <person name="Song X."/>
            <person name="Zheng Q."/>
            <person name="Huang R."/>
            <person name="Yang H."/>
            <person name="Du X."/>
            <person name="Chen L."/>
            <person name="Yang M."/>
            <person name="Gaffney P.M."/>
            <person name="Wang S."/>
            <person name="Luo L."/>
            <person name="She Z."/>
            <person name="Ming Y."/>
            <person name="Huang W."/>
            <person name="Zhang S."/>
            <person name="Huang B."/>
            <person name="Zhang Y."/>
            <person name="Qu T."/>
            <person name="Ni P."/>
            <person name="Miao G."/>
            <person name="Wang J."/>
            <person name="Wang Q."/>
            <person name="Steinberg C.E."/>
            <person name="Wang H."/>
            <person name="Li N."/>
            <person name="Qian L."/>
            <person name="Zhang G."/>
            <person name="Li Y."/>
            <person name="Yang H."/>
            <person name="Liu X."/>
            <person name="Wang J."/>
            <person name="Yin Y."/>
            <person name="Wang J."/>
        </authorList>
    </citation>
    <scope>NUCLEOTIDE SEQUENCE [LARGE SCALE GENOMIC DNA]</scope>
    <source>
        <strain evidence="6">05x7-T-G4-1.051#20</strain>
    </source>
</reference>
<evidence type="ECO:0000256" key="3">
    <source>
        <dbReference type="ARBA" id="ARBA00022737"/>
    </source>
</evidence>
<dbReference type="InterPro" id="IPR001680">
    <property type="entry name" value="WD40_rpt"/>
</dbReference>
<dbReference type="PROSITE" id="PS50294">
    <property type="entry name" value="WD_REPEATS_REGION"/>
    <property type="match status" value="4"/>
</dbReference>
<dbReference type="SUPFAM" id="SSF50978">
    <property type="entry name" value="WD40 repeat-like"/>
    <property type="match status" value="1"/>
</dbReference>
<evidence type="ECO:0000256" key="2">
    <source>
        <dbReference type="ARBA" id="ARBA00022574"/>
    </source>
</evidence>
<dbReference type="CDD" id="cd00200">
    <property type="entry name" value="WD40"/>
    <property type="match status" value="1"/>
</dbReference>
<feature type="compositionally biased region" description="Polar residues" evidence="5">
    <location>
        <begin position="629"/>
        <end position="642"/>
    </location>
</feature>
<evidence type="ECO:0000256" key="5">
    <source>
        <dbReference type="SAM" id="MobiDB-lite"/>
    </source>
</evidence>
<dbReference type="KEGG" id="crg:105333261"/>